<feature type="region of interest" description="Disordered" evidence="1">
    <location>
        <begin position="85"/>
        <end position="169"/>
    </location>
</feature>
<dbReference type="STRING" id="1077348.A0A2G8SL44"/>
<feature type="compositionally biased region" description="Low complexity" evidence="1">
    <location>
        <begin position="111"/>
        <end position="126"/>
    </location>
</feature>
<evidence type="ECO:0000256" key="1">
    <source>
        <dbReference type="SAM" id="MobiDB-lite"/>
    </source>
</evidence>
<dbReference type="Proteomes" id="UP000230002">
    <property type="component" value="Unassembled WGS sequence"/>
</dbReference>
<name>A0A2G8SL44_9APHY</name>
<comment type="caution">
    <text evidence="2">The sequence shown here is derived from an EMBL/GenBank/DDBJ whole genome shotgun (WGS) entry which is preliminary data.</text>
</comment>
<feature type="compositionally biased region" description="Low complexity" evidence="1">
    <location>
        <begin position="523"/>
        <end position="542"/>
    </location>
</feature>
<dbReference type="AlphaFoldDB" id="A0A2G8SL44"/>
<feature type="region of interest" description="Disordered" evidence="1">
    <location>
        <begin position="345"/>
        <end position="373"/>
    </location>
</feature>
<feature type="region of interest" description="Disordered" evidence="1">
    <location>
        <begin position="182"/>
        <end position="231"/>
    </location>
</feature>
<feature type="compositionally biased region" description="Basic residues" evidence="1">
    <location>
        <begin position="182"/>
        <end position="198"/>
    </location>
</feature>
<accession>A0A2G8SL44</accession>
<evidence type="ECO:0000313" key="2">
    <source>
        <dbReference type="EMBL" id="PIL34484.1"/>
    </source>
</evidence>
<keyword evidence="3" id="KW-1185">Reference proteome</keyword>
<dbReference type="EMBL" id="AYKW01000005">
    <property type="protein sequence ID" value="PIL34484.1"/>
    <property type="molecule type" value="Genomic_DNA"/>
</dbReference>
<feature type="compositionally biased region" description="Basic and acidic residues" evidence="1">
    <location>
        <begin position="345"/>
        <end position="354"/>
    </location>
</feature>
<dbReference type="OrthoDB" id="2535938at2759"/>
<dbReference type="Gene3D" id="3.60.130.30">
    <property type="match status" value="1"/>
</dbReference>
<protein>
    <submittedName>
        <fullName evidence="2">Uncharacterized protein</fullName>
    </submittedName>
</protein>
<reference evidence="2 3" key="1">
    <citation type="journal article" date="2015" name="Sci. Rep.">
        <title>Chromosome-level genome map provides insights into diverse defense mechanisms in the medicinal fungus Ganoderma sinense.</title>
        <authorList>
            <person name="Zhu Y."/>
            <person name="Xu J."/>
            <person name="Sun C."/>
            <person name="Zhou S."/>
            <person name="Xu H."/>
            <person name="Nelson D.R."/>
            <person name="Qian J."/>
            <person name="Song J."/>
            <person name="Luo H."/>
            <person name="Xiang L."/>
            <person name="Li Y."/>
            <person name="Xu Z."/>
            <person name="Ji A."/>
            <person name="Wang L."/>
            <person name="Lu S."/>
            <person name="Hayward A."/>
            <person name="Sun W."/>
            <person name="Li X."/>
            <person name="Schwartz D.C."/>
            <person name="Wang Y."/>
            <person name="Chen S."/>
        </authorList>
    </citation>
    <scope>NUCLEOTIDE SEQUENCE [LARGE SCALE GENOMIC DNA]</scope>
    <source>
        <strain evidence="2 3">ZZ0214-1</strain>
    </source>
</reference>
<proteinExistence type="predicted"/>
<feature type="compositionally biased region" description="Acidic residues" evidence="1">
    <location>
        <begin position="139"/>
        <end position="169"/>
    </location>
</feature>
<feature type="region of interest" description="Disordered" evidence="1">
    <location>
        <begin position="520"/>
        <end position="544"/>
    </location>
</feature>
<gene>
    <name evidence="2" type="ORF">GSI_03261</name>
</gene>
<evidence type="ECO:0000313" key="3">
    <source>
        <dbReference type="Proteomes" id="UP000230002"/>
    </source>
</evidence>
<organism evidence="2 3">
    <name type="scientific">Ganoderma sinense ZZ0214-1</name>
    <dbReference type="NCBI Taxonomy" id="1077348"/>
    <lineage>
        <taxon>Eukaryota</taxon>
        <taxon>Fungi</taxon>
        <taxon>Dikarya</taxon>
        <taxon>Basidiomycota</taxon>
        <taxon>Agaricomycotina</taxon>
        <taxon>Agaricomycetes</taxon>
        <taxon>Polyporales</taxon>
        <taxon>Polyporaceae</taxon>
        <taxon>Ganoderma</taxon>
    </lineage>
</organism>
<sequence length="900" mass="99676">MLKVNLELSLDQTQVLCRELAAIDLSSLPGLQSLFNSLTSQQSAAASLYLTPSPTPAPLSLPETSQNLEGKTVVEVQRTSRLAVPIEDVTTKGPFPQTNDSPKPSGLEGDGSAVYEEGSSSAAEVENGGEEGKGREVGEVEDQEGEDQEGEVEEGEVEEGEDEVEVDSEEVEVIEGVRVAQKRKCQRGGRKKSKKTRIAHSSIPRRQEDEELEEEDVRASSDWRVSKQPAISEHPEQRASTFLLYLSQGPESDIHNPRCQWWVSGMKTLVGNLPWESGAVAYASDSLVSHLERCSKAFLVGKVIDFVGALNLVQLAMKVDSLLRPWQVAYEEELARLREAKIKTKTKTQGEGKAKAKGQTKANATGKGSQPRIEKPSVTGIYRRYLAHIPGVIQDRAFRAWVAKGYRFAALASSGSVYILALMAGRTMCHEIGKAPWETIRTMCHVLRRPNDEYQLPGNVHCGDLEVTDVLFSSLANLDFKPLDRDWKAWKGGFPSKEDLEALGPPASYFQIQQTLLGGGLAPSPAQRPSCSSSSSPVSTESCAGVTPPVDVYRQDELSRRVTIATNFNAKAKTNKRIPYPKPGPNRDQWTLDQRQHAKHAHPASTLVNVHENLGTKLYSKFGIKRDKNAYVRLDPAVFAGKDVLIQAQDKSLLCLILGNMPPELRESLEQNIEICLGGTSDKPVLENIRTPQDMADFITIHFQHYARMGLKGTDAPQNVHPWFLERAKASKTNYRQMLPYESREMLDHYEEYDALCVALEQVFSWIDQKLKAHLGDLYDDIACYAEALPGRTTSPSHPFAGFVLNLNICAKVHRDVKDDKLCLVLPIGSFVGGELCLYEPGLDESWERLGIWRIDGVNVENHPEALLSLSEGEEANRAARYVTTQSQPRLSDEAWPSNL</sequence>